<feature type="transmembrane region" description="Helical" evidence="6">
    <location>
        <begin position="163"/>
        <end position="186"/>
    </location>
</feature>
<dbReference type="Pfam" id="PF05421">
    <property type="entry name" value="DUF751"/>
    <property type="match status" value="1"/>
</dbReference>
<dbReference type="GO" id="GO:0009536">
    <property type="term" value="C:plastid"/>
    <property type="evidence" value="ECO:0007669"/>
    <property type="project" value="UniProtKB-SubCell"/>
</dbReference>
<evidence type="ECO:0000256" key="3">
    <source>
        <dbReference type="ARBA" id="ARBA00021584"/>
    </source>
</evidence>
<evidence type="ECO:0000256" key="2">
    <source>
        <dbReference type="ARBA" id="ARBA00010985"/>
    </source>
</evidence>
<evidence type="ECO:0000313" key="7">
    <source>
        <dbReference type="EMBL" id="KDO78521.1"/>
    </source>
</evidence>
<evidence type="ECO:0000313" key="8">
    <source>
        <dbReference type="Proteomes" id="UP000027120"/>
    </source>
</evidence>
<feature type="transmembrane region" description="Helical" evidence="6">
    <location>
        <begin position="91"/>
        <end position="108"/>
    </location>
</feature>
<dbReference type="PANTHER" id="PTHR36049:SF3">
    <property type="match status" value="1"/>
</dbReference>
<evidence type="ECO:0000256" key="4">
    <source>
        <dbReference type="ARBA" id="ARBA00022640"/>
    </source>
</evidence>
<sequence length="195" mass="21405">MRTSALKSQNFLPIRFRCTNFTSPSANPSTFTTMPIKTKTNSCNLIRLKRPLLRECASHAHSDKSTGEGEALERSPKSSQVKAFTDGNSRVLVVGAISVGFVLLLMGMDDPKAMAFGPQGPLVEEFWENVRRYALYALTVSTGALYTILQPIFELLKNPISAILLLVILGGTIFIISQVLSAMVGVTEFSYDYGY</sequence>
<dbReference type="EMBL" id="KK784879">
    <property type="protein sequence ID" value="KDO78521.1"/>
    <property type="molecule type" value="Genomic_DNA"/>
</dbReference>
<dbReference type="PaxDb" id="2711-XP_006467291.1"/>
<evidence type="ECO:0000256" key="5">
    <source>
        <dbReference type="SAM" id="MobiDB-lite"/>
    </source>
</evidence>
<keyword evidence="4" id="KW-0934">Plastid</keyword>
<proteinExistence type="inferred from homology"/>
<reference evidence="7 8" key="1">
    <citation type="submission" date="2014-04" db="EMBL/GenBank/DDBJ databases">
        <authorList>
            <consortium name="International Citrus Genome Consortium"/>
            <person name="Gmitter F."/>
            <person name="Chen C."/>
            <person name="Farmerie W."/>
            <person name="Harkins T."/>
            <person name="Desany B."/>
            <person name="Mohiuddin M."/>
            <person name="Kodira C."/>
            <person name="Borodovsky M."/>
            <person name="Lomsadze A."/>
            <person name="Burns P."/>
            <person name="Jenkins J."/>
            <person name="Prochnik S."/>
            <person name="Shu S."/>
            <person name="Chapman J."/>
            <person name="Pitluck S."/>
            <person name="Schmutz J."/>
            <person name="Rokhsar D."/>
        </authorList>
    </citation>
    <scope>NUCLEOTIDE SEQUENCE</scope>
</reference>
<dbReference type="InterPro" id="IPR008470">
    <property type="entry name" value="Uncharacterised_Ycf33"/>
</dbReference>
<evidence type="ECO:0000256" key="1">
    <source>
        <dbReference type="ARBA" id="ARBA00004474"/>
    </source>
</evidence>
<feature type="transmembrane region" description="Helical" evidence="6">
    <location>
        <begin position="133"/>
        <end position="156"/>
    </location>
</feature>
<feature type="compositionally biased region" description="Basic and acidic residues" evidence="5">
    <location>
        <begin position="59"/>
        <end position="76"/>
    </location>
</feature>
<keyword evidence="6" id="KW-0812">Transmembrane</keyword>
<dbReference type="eggNOG" id="ENOG502S1EU">
    <property type="taxonomic scope" value="Eukaryota"/>
</dbReference>
<dbReference type="STRING" id="2711.A0A067GT71"/>
<keyword evidence="6" id="KW-0472">Membrane</keyword>
<gene>
    <name evidence="7" type="ORF">CISIN_1g029319mg</name>
</gene>
<dbReference type="Proteomes" id="UP000027120">
    <property type="component" value="Unassembled WGS sequence"/>
</dbReference>
<name>A0A067GT71_CITSI</name>
<organism evidence="7 8">
    <name type="scientific">Citrus sinensis</name>
    <name type="common">Sweet orange</name>
    <name type="synonym">Citrus aurantium var. sinensis</name>
    <dbReference type="NCBI Taxonomy" id="2711"/>
    <lineage>
        <taxon>Eukaryota</taxon>
        <taxon>Viridiplantae</taxon>
        <taxon>Streptophyta</taxon>
        <taxon>Embryophyta</taxon>
        <taxon>Tracheophyta</taxon>
        <taxon>Spermatophyta</taxon>
        <taxon>Magnoliopsida</taxon>
        <taxon>eudicotyledons</taxon>
        <taxon>Gunneridae</taxon>
        <taxon>Pentapetalae</taxon>
        <taxon>rosids</taxon>
        <taxon>malvids</taxon>
        <taxon>Sapindales</taxon>
        <taxon>Rutaceae</taxon>
        <taxon>Aurantioideae</taxon>
        <taxon>Citrus</taxon>
    </lineage>
</organism>
<keyword evidence="8" id="KW-1185">Reference proteome</keyword>
<comment type="subcellular location">
    <subcellularLocation>
        <location evidence="1">Plastid</location>
    </subcellularLocation>
</comment>
<dbReference type="PANTHER" id="PTHR36049">
    <property type="entry name" value="TRANSMEMBRANE PROTEIN"/>
    <property type="match status" value="1"/>
</dbReference>
<evidence type="ECO:0000256" key="6">
    <source>
        <dbReference type="SAM" id="Phobius"/>
    </source>
</evidence>
<keyword evidence="6" id="KW-1133">Transmembrane helix</keyword>
<comment type="similarity">
    <text evidence="2">Belongs to the ycf33 family.</text>
</comment>
<protein>
    <recommendedName>
        <fullName evidence="3">Uncharacterized protein ycf33</fullName>
    </recommendedName>
</protein>
<accession>A0A067GT71</accession>
<dbReference type="AlphaFoldDB" id="A0A067GT71"/>
<feature type="region of interest" description="Disordered" evidence="5">
    <location>
        <begin position="59"/>
        <end position="79"/>
    </location>
</feature>